<dbReference type="InterPro" id="IPR006311">
    <property type="entry name" value="TAT_signal"/>
</dbReference>
<dbReference type="RefSeq" id="WP_089318339.1">
    <property type="nucleotide sequence ID" value="NZ_FZOQ01000004.1"/>
</dbReference>
<gene>
    <name evidence="2" type="ORF">SAMN06296052_104155</name>
</gene>
<dbReference type="GO" id="GO:0016853">
    <property type="term" value="F:isomerase activity"/>
    <property type="evidence" value="ECO:0007669"/>
    <property type="project" value="UniProtKB-KW"/>
</dbReference>
<dbReference type="PANTHER" id="PTHR12110">
    <property type="entry name" value="HYDROXYPYRUVATE ISOMERASE"/>
    <property type="match status" value="1"/>
</dbReference>
<dbReference type="OrthoDB" id="930834at2"/>
<dbReference type="Pfam" id="PF01261">
    <property type="entry name" value="AP_endonuc_2"/>
    <property type="match status" value="1"/>
</dbReference>
<keyword evidence="2" id="KW-0413">Isomerase</keyword>
<dbReference type="Gene3D" id="3.20.20.150">
    <property type="entry name" value="Divalent-metal-dependent TIM barrel enzymes"/>
    <property type="match status" value="1"/>
</dbReference>
<evidence type="ECO:0000313" key="2">
    <source>
        <dbReference type="EMBL" id="SNS29773.1"/>
    </source>
</evidence>
<organism evidence="2 3">
    <name type="scientific">Pontibacter ummariensis</name>
    <dbReference type="NCBI Taxonomy" id="1610492"/>
    <lineage>
        <taxon>Bacteria</taxon>
        <taxon>Pseudomonadati</taxon>
        <taxon>Bacteroidota</taxon>
        <taxon>Cytophagia</taxon>
        <taxon>Cytophagales</taxon>
        <taxon>Hymenobacteraceae</taxon>
        <taxon>Pontibacter</taxon>
    </lineage>
</organism>
<dbReference type="Proteomes" id="UP000198432">
    <property type="component" value="Unassembled WGS sequence"/>
</dbReference>
<name>A0A239DDM9_9BACT</name>
<feature type="domain" description="Xylose isomerase-like TIM barrel" evidence="1">
    <location>
        <begin position="63"/>
        <end position="308"/>
    </location>
</feature>
<dbReference type="InterPro" id="IPR036237">
    <property type="entry name" value="Xyl_isomerase-like_sf"/>
</dbReference>
<evidence type="ECO:0000313" key="3">
    <source>
        <dbReference type="Proteomes" id="UP000198432"/>
    </source>
</evidence>
<evidence type="ECO:0000259" key="1">
    <source>
        <dbReference type="Pfam" id="PF01261"/>
    </source>
</evidence>
<protein>
    <submittedName>
        <fullName evidence="2">Sugar phosphate isomerase/epimerase</fullName>
    </submittedName>
</protein>
<reference evidence="3" key="1">
    <citation type="submission" date="2017-06" db="EMBL/GenBank/DDBJ databases">
        <authorList>
            <person name="Varghese N."/>
            <person name="Submissions S."/>
        </authorList>
    </citation>
    <scope>NUCLEOTIDE SEQUENCE [LARGE SCALE GENOMIC DNA]</scope>
    <source>
        <strain evidence="3">NKM1</strain>
    </source>
</reference>
<sequence>MTTSSSSRRHALKVMGASVGAAMLPAIVGAAPRDKAVPAPAFTYCLNMSTIKGHKLGFVKELEVASKAGFGSVEIWMDSLQAYLDGGGTLPDARKRLDDLGLTVENAIGFAQWIVDDEATRKQGVEQLKREMDQLAQLGCRRTAAPPVGATQQPGLDLKRAAERYRAILELGDRAGVVPHLEMWGFSQNLSRLSDVLYVATESGHPAARLLLDVYHLYKGNSSLDSLPLVGKAGIEIFHVNDYPATLSPAAITDADRLFTGDGVAPLSRILQSIRTPGRPLVISLEVFNKTYYAQDALQVAQTGLAKMKAMTSKLG</sequence>
<dbReference type="InterPro" id="IPR013022">
    <property type="entry name" value="Xyl_isomerase-like_TIM-brl"/>
</dbReference>
<dbReference type="EMBL" id="FZOQ01000004">
    <property type="protein sequence ID" value="SNS29773.1"/>
    <property type="molecule type" value="Genomic_DNA"/>
</dbReference>
<proteinExistence type="predicted"/>
<dbReference type="PROSITE" id="PS51318">
    <property type="entry name" value="TAT"/>
    <property type="match status" value="1"/>
</dbReference>
<dbReference type="SUPFAM" id="SSF51658">
    <property type="entry name" value="Xylose isomerase-like"/>
    <property type="match status" value="1"/>
</dbReference>
<keyword evidence="3" id="KW-1185">Reference proteome</keyword>
<dbReference type="AlphaFoldDB" id="A0A239DDM9"/>
<dbReference type="InterPro" id="IPR050312">
    <property type="entry name" value="IolE/XylAMocC-like"/>
</dbReference>
<accession>A0A239DDM9</accession>
<dbReference type="PANTHER" id="PTHR12110:SF48">
    <property type="entry name" value="BLL3656 PROTEIN"/>
    <property type="match status" value="1"/>
</dbReference>